<dbReference type="InterPro" id="IPR000896">
    <property type="entry name" value="Hemocyanin/hexamerin_mid_dom"/>
</dbReference>
<gene>
    <name evidence="6" type="ORF">HHI36_015739</name>
</gene>
<dbReference type="InterPro" id="IPR005204">
    <property type="entry name" value="Hemocyanin_N"/>
</dbReference>
<dbReference type="PANTHER" id="PTHR11511:SF5">
    <property type="entry name" value="FAT-BODY PROTEIN 1-RELATED"/>
    <property type="match status" value="1"/>
</dbReference>
<dbReference type="GO" id="GO:0005615">
    <property type="term" value="C:extracellular space"/>
    <property type="evidence" value="ECO:0007669"/>
    <property type="project" value="UniProtKB-ARBA"/>
</dbReference>
<accession>A0ABD2N7L6</accession>
<feature type="signal peptide" evidence="2">
    <location>
        <begin position="1"/>
        <end position="16"/>
    </location>
</feature>
<comment type="caution">
    <text evidence="6">The sequence shown here is derived from an EMBL/GenBank/DDBJ whole genome shotgun (WGS) entry which is preliminary data.</text>
</comment>
<dbReference type="SUPFAM" id="SSF81296">
    <property type="entry name" value="E set domains"/>
    <property type="match status" value="1"/>
</dbReference>
<dbReference type="InterPro" id="IPR008922">
    <property type="entry name" value="Di-copper_centre_dom_sf"/>
</dbReference>
<feature type="domain" description="Hemocyanin C-terminal" evidence="5">
    <location>
        <begin position="461"/>
        <end position="699"/>
    </location>
</feature>
<dbReference type="InterPro" id="IPR037020">
    <property type="entry name" value="Hemocyanin_C_sf"/>
</dbReference>
<evidence type="ECO:0000256" key="2">
    <source>
        <dbReference type="SAM" id="SignalP"/>
    </source>
</evidence>
<dbReference type="InterPro" id="IPR013788">
    <property type="entry name" value="Hemocyanin/hexamerin"/>
</dbReference>
<dbReference type="GO" id="GO:0045735">
    <property type="term" value="F:nutrient reservoir activity"/>
    <property type="evidence" value="ECO:0007669"/>
    <property type="project" value="UniProtKB-KW"/>
</dbReference>
<dbReference type="SUPFAM" id="SSF48056">
    <property type="entry name" value="Di-copper centre-containing domain"/>
    <property type="match status" value="1"/>
</dbReference>
<reference evidence="6 7" key="1">
    <citation type="journal article" date="2021" name="BMC Biol.">
        <title>Horizontally acquired antibacterial genes associated with adaptive radiation of ladybird beetles.</title>
        <authorList>
            <person name="Li H.S."/>
            <person name="Tang X.F."/>
            <person name="Huang Y.H."/>
            <person name="Xu Z.Y."/>
            <person name="Chen M.L."/>
            <person name="Du X.Y."/>
            <person name="Qiu B.Y."/>
            <person name="Chen P.T."/>
            <person name="Zhang W."/>
            <person name="Slipinski A."/>
            <person name="Escalona H.E."/>
            <person name="Waterhouse R.M."/>
            <person name="Zwick A."/>
            <person name="Pang H."/>
        </authorList>
    </citation>
    <scope>NUCLEOTIDE SEQUENCE [LARGE SCALE GENOMIC DNA]</scope>
    <source>
        <strain evidence="6">SYSU2018</strain>
    </source>
</reference>
<dbReference type="PANTHER" id="PTHR11511">
    <property type="entry name" value="LARVAL STORAGE PROTEIN/PHENOLOXIDASE"/>
    <property type="match status" value="1"/>
</dbReference>
<evidence type="ECO:0000256" key="1">
    <source>
        <dbReference type="ARBA" id="ARBA00022761"/>
    </source>
</evidence>
<protein>
    <submittedName>
        <fullName evidence="6">Uncharacterized protein</fullName>
    </submittedName>
</protein>
<feature type="domain" description="Hemocyanin N-terminal" evidence="4">
    <location>
        <begin position="48"/>
        <end position="167"/>
    </location>
</feature>
<keyword evidence="2" id="KW-0732">Signal</keyword>
<dbReference type="InterPro" id="IPR036697">
    <property type="entry name" value="Hemocyanin_N_sf"/>
</dbReference>
<dbReference type="SUPFAM" id="SSF48050">
    <property type="entry name" value="Hemocyanin, N-terminal domain"/>
    <property type="match status" value="1"/>
</dbReference>
<dbReference type="Pfam" id="PF03722">
    <property type="entry name" value="Hemocyanin_N"/>
    <property type="match status" value="1"/>
</dbReference>
<dbReference type="AlphaFoldDB" id="A0ABD2N7L6"/>
<dbReference type="EMBL" id="JABFTP020000062">
    <property type="protein sequence ID" value="KAL3274340.1"/>
    <property type="molecule type" value="Genomic_DNA"/>
</dbReference>
<dbReference type="InterPro" id="IPR005203">
    <property type="entry name" value="Hemocyanin_C"/>
</dbReference>
<dbReference type="PRINTS" id="PR00187">
    <property type="entry name" value="HAEMOCYANIN"/>
</dbReference>
<evidence type="ECO:0000259" key="4">
    <source>
        <dbReference type="Pfam" id="PF03722"/>
    </source>
</evidence>
<keyword evidence="7" id="KW-1185">Reference proteome</keyword>
<keyword evidence="1" id="KW-0758">Storage protein</keyword>
<feature type="domain" description="Hemocyanin middle" evidence="3">
    <location>
        <begin position="172"/>
        <end position="448"/>
    </location>
</feature>
<dbReference type="Gene3D" id="2.60.40.1520">
    <property type="entry name" value="Hemocyanin, C-terminal domain"/>
    <property type="match status" value="1"/>
</dbReference>
<dbReference type="PROSITE" id="PS00210">
    <property type="entry name" value="HEMOCYANIN_2"/>
    <property type="match status" value="1"/>
</dbReference>
<organism evidence="6 7">
    <name type="scientific">Cryptolaemus montrouzieri</name>
    <dbReference type="NCBI Taxonomy" id="559131"/>
    <lineage>
        <taxon>Eukaryota</taxon>
        <taxon>Metazoa</taxon>
        <taxon>Ecdysozoa</taxon>
        <taxon>Arthropoda</taxon>
        <taxon>Hexapoda</taxon>
        <taxon>Insecta</taxon>
        <taxon>Pterygota</taxon>
        <taxon>Neoptera</taxon>
        <taxon>Endopterygota</taxon>
        <taxon>Coleoptera</taxon>
        <taxon>Polyphaga</taxon>
        <taxon>Cucujiformia</taxon>
        <taxon>Coccinelloidea</taxon>
        <taxon>Coccinellidae</taxon>
        <taxon>Scymninae</taxon>
        <taxon>Scymnini</taxon>
        <taxon>Cryptolaemus</taxon>
    </lineage>
</organism>
<dbReference type="Gene3D" id="1.20.1370.10">
    <property type="entry name" value="Hemocyanin, N-terminal domain"/>
    <property type="match status" value="1"/>
</dbReference>
<sequence length="941" mass="112663">MKLALIVLGISVCALAVPVHEGKNKFIYAYYFEIISYVHYVANYQYGNKQQDVWEVLKYIQNPIYHKEYAEIAETYSPEANAQHYKNGAYHQFSKIYEHEFLKKGEIFSIFNEVHVHQAEALFKLFYYADTYETFHQTALWARHHLNEGLFLYSYSVAIVHRPDTQGVTLPPIYELYPHYFFNSEVMQKAYQMKMGHFEDYQEASHQKQVKYIIHANYSGHYMNVDPEQSMSYYLEDVGINAFYFYFNLYQPYWMDSEEFHLKNRGETFLYLHQQLFARYHLERLSHGVGEVEYFNWDVPFKTGYYPSLTYPNGLAFPERPQFANLKEYFHHYGQKRCYHYSGLTFTYVQTYEQRIMEAIDSGFVIDHQGEKHPIYTEQGLNTLANLVEGNADSPNYLYYGSYVKMARHLLGYSKEPLNYHQVAPSALEHYSTSLRDPAFYQMVKKVLLLVDQYKQNLPAYQRKHLQHHDLEVNNVEVEPLVTYYDHFYADITNGLHVTPQEYEHDSFKVRVHQYRLNHKNFNYKVHVKSQKEKKVVVKVFMGPKYDEHGRQLELSQIHNSVFEMDHFLYELQAGQNVIKRNSAESYNFAMDQTSYYDVYKYIMGSKPSEWLNVNTNYHYGFPMRYRLPRGSEAGTSFQLYVIVYPYEAQNQDTEGQEYHANYVQVDQYPMGYPFDRQVEHDDVYYVPNAYVKHVKVYHHVNQAVNHDYKQDGDYEDQQVYNQYGGDYNSYQHDEEHQDHQYNQEKNQVQEKYNQVQGHKYPTTKYHKADFFKNFDYQKKYNHFGVPSEQYVGYQKHYYGQYQPYGKHVYDDQYNGVYGSYHQQQFGEEESFPVTNGKPYGSIQYYNQKYKNQDYDLYKSYQTPKYQQQYGEESSQVPYGSSYSYSQKYKNQGYGYHKKHGVEDQTQTTYQGYHGSNYQTTNDMYHHAPTHHYYSSFEQQD</sequence>
<dbReference type="Gene3D" id="1.10.1280.10">
    <property type="entry name" value="Di-copper center containing domain from catechol oxidase"/>
    <property type="match status" value="1"/>
</dbReference>
<dbReference type="InterPro" id="IPR014756">
    <property type="entry name" value="Ig_E-set"/>
</dbReference>
<name>A0ABD2N7L6_9CUCU</name>
<proteinExistence type="predicted"/>
<evidence type="ECO:0000313" key="7">
    <source>
        <dbReference type="Proteomes" id="UP001516400"/>
    </source>
</evidence>
<evidence type="ECO:0000259" key="5">
    <source>
        <dbReference type="Pfam" id="PF03723"/>
    </source>
</evidence>
<evidence type="ECO:0000313" key="6">
    <source>
        <dbReference type="EMBL" id="KAL3274340.1"/>
    </source>
</evidence>
<dbReference type="Pfam" id="PF03723">
    <property type="entry name" value="Hemocyanin_C"/>
    <property type="match status" value="1"/>
</dbReference>
<dbReference type="Pfam" id="PF00372">
    <property type="entry name" value="Hemocyanin_M"/>
    <property type="match status" value="1"/>
</dbReference>
<dbReference type="Proteomes" id="UP001516400">
    <property type="component" value="Unassembled WGS sequence"/>
</dbReference>
<feature type="chain" id="PRO_5044879251" evidence="2">
    <location>
        <begin position="17"/>
        <end position="941"/>
    </location>
</feature>
<evidence type="ECO:0000259" key="3">
    <source>
        <dbReference type="Pfam" id="PF00372"/>
    </source>
</evidence>